<sequence>MKLSKPLIAGLGLMLVGMTSLAHADQWGPGGPDDHGHYDHRDDRHDDHRFDHGGPPPRDFGPIRQHAFEHRGYFGRAERLPPGVFVVQGRPLPPGYGRPLGPRELEQLPYYPGYQWIAYGPDIVLIQDGTGVVYQVLQGVLAY</sequence>
<dbReference type="Gene3D" id="3.10.450.160">
    <property type="entry name" value="inner membrane protein cigr"/>
    <property type="match status" value="1"/>
</dbReference>
<evidence type="ECO:0000313" key="3">
    <source>
        <dbReference type="EMBL" id="QKZ02294.1"/>
    </source>
</evidence>
<feature type="compositionally biased region" description="Basic and acidic residues" evidence="1">
    <location>
        <begin position="32"/>
        <end position="52"/>
    </location>
</feature>
<feature type="signal peptide" evidence="2">
    <location>
        <begin position="1"/>
        <end position="24"/>
    </location>
</feature>
<dbReference type="EMBL" id="CP056030">
    <property type="protein sequence ID" value="QKZ02294.1"/>
    <property type="molecule type" value="Genomic_DNA"/>
</dbReference>
<organism evidence="3 4">
    <name type="scientific">Pseudomonas eucalypticola</name>
    <dbReference type="NCBI Taxonomy" id="2599595"/>
    <lineage>
        <taxon>Bacteria</taxon>
        <taxon>Pseudomonadati</taxon>
        <taxon>Pseudomonadota</taxon>
        <taxon>Gammaproteobacteria</taxon>
        <taxon>Pseudomonadales</taxon>
        <taxon>Pseudomonadaceae</taxon>
        <taxon>Pseudomonas</taxon>
    </lineage>
</organism>
<dbReference type="Proteomes" id="UP000509568">
    <property type="component" value="Chromosome"/>
</dbReference>
<dbReference type="KEGG" id="pez:HWQ56_00170"/>
<evidence type="ECO:0000313" key="4">
    <source>
        <dbReference type="Proteomes" id="UP000509568"/>
    </source>
</evidence>
<accession>A0A7D5D3U4</accession>
<keyword evidence="2" id="KW-0732">Signal</keyword>
<feature type="chain" id="PRO_5028935054" description="RcnB family protein" evidence="2">
    <location>
        <begin position="25"/>
        <end position="143"/>
    </location>
</feature>
<reference evidence="3 4" key="1">
    <citation type="submission" date="2020-06" db="EMBL/GenBank/DDBJ databases">
        <title>Pseudomonas eucalypticola sp. nov., an endophyte of Eucalyptus dunnii leaves with biocontrol ability of eucalyptus leaf blight.</title>
        <authorList>
            <person name="Liu Y."/>
            <person name="Song Z."/>
            <person name="Zeng H."/>
            <person name="Lu M."/>
            <person name="Wang X."/>
            <person name="Lian X."/>
            <person name="Zhang Q."/>
        </authorList>
    </citation>
    <scope>NUCLEOTIDE SEQUENCE [LARGE SCALE GENOMIC DNA]</scope>
    <source>
        <strain evidence="3 4">NP-1</strain>
    </source>
</reference>
<evidence type="ECO:0008006" key="5">
    <source>
        <dbReference type="Google" id="ProtNLM"/>
    </source>
</evidence>
<dbReference type="RefSeq" id="WP_158153033.1">
    <property type="nucleotide sequence ID" value="NZ_CP056030.1"/>
</dbReference>
<evidence type="ECO:0000256" key="1">
    <source>
        <dbReference type="SAM" id="MobiDB-lite"/>
    </source>
</evidence>
<dbReference type="AlphaFoldDB" id="A0A7D5D3U4"/>
<evidence type="ECO:0000256" key="2">
    <source>
        <dbReference type="SAM" id="SignalP"/>
    </source>
</evidence>
<protein>
    <recommendedName>
        <fullName evidence="5">RcnB family protein</fullName>
    </recommendedName>
</protein>
<proteinExistence type="predicted"/>
<name>A0A7D5D3U4_9PSED</name>
<feature type="region of interest" description="Disordered" evidence="1">
    <location>
        <begin position="26"/>
        <end position="61"/>
    </location>
</feature>
<gene>
    <name evidence="3" type="ORF">HWQ56_00170</name>
</gene>
<keyword evidence="4" id="KW-1185">Reference proteome</keyword>